<organism evidence="3 4">
    <name type="scientific">Actinokineospora spheciospongiae</name>
    <dbReference type="NCBI Taxonomy" id="909613"/>
    <lineage>
        <taxon>Bacteria</taxon>
        <taxon>Bacillati</taxon>
        <taxon>Actinomycetota</taxon>
        <taxon>Actinomycetes</taxon>
        <taxon>Pseudonocardiales</taxon>
        <taxon>Pseudonocardiaceae</taxon>
        <taxon>Actinokineospora</taxon>
    </lineage>
</organism>
<dbReference type="InterPro" id="IPR051448">
    <property type="entry name" value="CdaR-like_regulators"/>
</dbReference>
<name>W7J2J2_9PSEU</name>
<dbReference type="PATRIC" id="fig|909613.9.peg.4459"/>
<accession>W7J2J2</accession>
<dbReference type="InterPro" id="IPR042070">
    <property type="entry name" value="PucR_C-HTH_sf"/>
</dbReference>
<sequence length="428" mass="46187">MRSERIVDVGQGITSALARVPAQAGPDRTPVGAVVPPAFAGRLRALTGRVTAEAMREIRRSVPAYRQPLEGRFGDVFTARVELAVRQAFEHLIDPTAPDARWRAEFHRAGRVEFQEGRTSDALQTAVRIGTRVAWRLLSVEGQHAGVPADTLFGIADALFVYVDELSAIAIEGYTDAQGEASGARERRRRQLLDLLLGSPAAAPSTVASFAATADWVVPDRVAVLALDRRAVPAVEGAPFGPESLLDLESDVPCVLLPDPDEATLAEVSRWLGGATPATRGVGALGPSVPAAEAGRSLAVARRVLELSGRGLLRGATPLVRSGEHFTELALTADEFLVDHIATTALAPFDALTERQRERLETTLLAWLDTRGGVAEIAARLDVHPQTVRYRMHQVEALLGDRLTDPDARFTIEIALRSRRMREPSDKA</sequence>
<evidence type="ECO:0000313" key="3">
    <source>
        <dbReference type="EMBL" id="EWC60349.1"/>
    </source>
</evidence>
<dbReference type="OrthoDB" id="5243741at2"/>
<dbReference type="Pfam" id="PF13556">
    <property type="entry name" value="HTH_30"/>
    <property type="match status" value="1"/>
</dbReference>
<evidence type="ECO:0000313" key="4">
    <source>
        <dbReference type="Proteomes" id="UP000019277"/>
    </source>
</evidence>
<dbReference type="InterPro" id="IPR025736">
    <property type="entry name" value="PucR_C-HTH_dom"/>
</dbReference>
<dbReference type="AlphaFoldDB" id="W7J2J2"/>
<evidence type="ECO:0000259" key="1">
    <source>
        <dbReference type="Pfam" id="PF13556"/>
    </source>
</evidence>
<gene>
    <name evidence="3" type="ORF">UO65_4457</name>
</gene>
<reference evidence="3 4" key="1">
    <citation type="journal article" date="2014" name="Genome Announc.">
        <title>Draft Genome Sequence of the Antitrypanosomally Active Sponge-Associated Bacterium Actinokineospora sp. Strain EG49.</title>
        <authorList>
            <person name="Harjes J."/>
            <person name="Ryu T."/>
            <person name="Abdelmohsen U.R."/>
            <person name="Moitinho-Silva L."/>
            <person name="Horn H."/>
            <person name="Ravasi T."/>
            <person name="Hentschel U."/>
        </authorList>
    </citation>
    <scope>NUCLEOTIDE SEQUENCE [LARGE SCALE GENOMIC DNA]</scope>
    <source>
        <strain evidence="3 4">EG49</strain>
    </source>
</reference>
<dbReference type="PANTHER" id="PTHR33744">
    <property type="entry name" value="CARBOHYDRATE DIACID REGULATOR"/>
    <property type="match status" value="1"/>
</dbReference>
<feature type="domain" description="PucR C-terminal helix-turn-helix" evidence="1">
    <location>
        <begin position="362"/>
        <end position="417"/>
    </location>
</feature>
<keyword evidence="4" id="KW-1185">Reference proteome</keyword>
<protein>
    <submittedName>
        <fullName evidence="3">Regulatory protein</fullName>
    </submittedName>
</protein>
<dbReference type="RefSeq" id="WP_052021515.1">
    <property type="nucleotide sequence ID" value="NZ_AYXG01000165.1"/>
</dbReference>
<comment type="caution">
    <text evidence="3">The sequence shown here is derived from an EMBL/GenBank/DDBJ whole genome shotgun (WGS) entry which is preliminary data.</text>
</comment>
<dbReference type="InterPro" id="IPR058663">
    <property type="entry name" value="PucR-like_N"/>
</dbReference>
<dbReference type="EMBL" id="AYXG01000165">
    <property type="protein sequence ID" value="EWC60349.1"/>
    <property type="molecule type" value="Genomic_DNA"/>
</dbReference>
<proteinExistence type="predicted"/>
<dbReference type="PANTHER" id="PTHR33744:SF1">
    <property type="entry name" value="DNA-BINDING TRANSCRIPTIONAL ACTIVATOR ADER"/>
    <property type="match status" value="1"/>
</dbReference>
<dbReference type="STRING" id="909613.UO65_4457"/>
<dbReference type="eggNOG" id="COG2508">
    <property type="taxonomic scope" value="Bacteria"/>
</dbReference>
<evidence type="ECO:0000259" key="2">
    <source>
        <dbReference type="Pfam" id="PF25906"/>
    </source>
</evidence>
<dbReference type="Proteomes" id="UP000019277">
    <property type="component" value="Unassembled WGS sequence"/>
</dbReference>
<dbReference type="Pfam" id="PF25906">
    <property type="entry name" value="PucR-like_N"/>
    <property type="match status" value="1"/>
</dbReference>
<feature type="domain" description="PucR-like N-terminal" evidence="2">
    <location>
        <begin position="34"/>
        <end position="197"/>
    </location>
</feature>
<dbReference type="Gene3D" id="1.10.10.2840">
    <property type="entry name" value="PucR C-terminal helix-turn-helix domain"/>
    <property type="match status" value="1"/>
</dbReference>